<keyword evidence="6 13" id="KW-0812">Transmembrane</keyword>
<evidence type="ECO:0000256" key="10">
    <source>
        <dbReference type="ARBA" id="ARBA00023004"/>
    </source>
</evidence>
<evidence type="ECO:0000256" key="4">
    <source>
        <dbReference type="ARBA" id="ARBA00022475"/>
    </source>
</evidence>
<comment type="subcellular location">
    <subcellularLocation>
        <location evidence="1">Cell membrane</location>
        <topology evidence="1">Multi-pass membrane protein</topology>
    </subcellularLocation>
</comment>
<feature type="transmembrane region" description="Helical" evidence="13">
    <location>
        <begin position="40"/>
        <end position="60"/>
    </location>
</feature>
<sequence length="248" mass="28082">MTAHVDKRSADDEIADLSTAKHHLQVRQTAIYVYEWPVRLWHWVNAAAILVLAVTGYFIASPLPSLPGEASDQYLMGYIRFAHFTAGFVMAAGMVGRIYWAFAGNVHARQMFVLPFWSGKFWREVLIEAQWYAFLRDYPKKYVGHNPLAQLAMVTIYSVGSIFMIVTGMALYAEGAGKGSMFDMAYDLVIPLTGNSQNLHTIHHLGMWAIIVFVMIHVYAAVREDIMSRQSMISTMVSGWRMFKDDGK</sequence>
<evidence type="ECO:0000256" key="13">
    <source>
        <dbReference type="SAM" id="Phobius"/>
    </source>
</evidence>
<evidence type="ECO:0000256" key="6">
    <source>
        <dbReference type="ARBA" id="ARBA00022692"/>
    </source>
</evidence>
<evidence type="ECO:0000256" key="1">
    <source>
        <dbReference type="ARBA" id="ARBA00004651"/>
    </source>
</evidence>
<evidence type="ECO:0000256" key="8">
    <source>
        <dbReference type="ARBA" id="ARBA00022982"/>
    </source>
</evidence>
<dbReference type="FunFam" id="1.20.950.20:FF:000003">
    <property type="entry name" value="Ni/Fe-hydrogenase 1 b-type cytochrome subunit"/>
    <property type="match status" value="1"/>
</dbReference>
<dbReference type="GO" id="GO:0022904">
    <property type="term" value="P:respiratory electron transport chain"/>
    <property type="evidence" value="ECO:0007669"/>
    <property type="project" value="InterPro"/>
</dbReference>
<dbReference type="PROSITE" id="PS00883">
    <property type="entry name" value="NI_HGENASE_CYTB_2"/>
    <property type="match status" value="1"/>
</dbReference>
<evidence type="ECO:0000259" key="14">
    <source>
        <dbReference type="Pfam" id="PF01292"/>
    </source>
</evidence>
<dbReference type="GO" id="GO:0009055">
    <property type="term" value="F:electron transfer activity"/>
    <property type="evidence" value="ECO:0007669"/>
    <property type="project" value="InterPro"/>
</dbReference>
<dbReference type="PANTHER" id="PTHR30485:SF0">
    <property type="entry name" value="NI_FE-HYDROGENASE 1 B-TYPE CYTOCHROME SUBUNIT-RELATED"/>
    <property type="match status" value="1"/>
</dbReference>
<protein>
    <recommendedName>
        <fullName evidence="12">Probable Ni/Fe-hydrogenase B-type cytochrome subunit</fullName>
    </recommendedName>
</protein>
<organism evidence="15 16">
    <name type="scientific">Skermanella aerolata</name>
    <dbReference type="NCBI Taxonomy" id="393310"/>
    <lineage>
        <taxon>Bacteria</taxon>
        <taxon>Pseudomonadati</taxon>
        <taxon>Pseudomonadota</taxon>
        <taxon>Alphaproteobacteria</taxon>
        <taxon>Rhodospirillales</taxon>
        <taxon>Azospirillaceae</taxon>
        <taxon>Skermanella</taxon>
    </lineage>
</organism>
<dbReference type="AlphaFoldDB" id="A0A512DSA2"/>
<dbReference type="EMBL" id="BJYZ01000015">
    <property type="protein sequence ID" value="GEO39368.1"/>
    <property type="molecule type" value="Genomic_DNA"/>
</dbReference>
<dbReference type="SUPFAM" id="SSF81342">
    <property type="entry name" value="Transmembrane di-heme cytochromes"/>
    <property type="match status" value="1"/>
</dbReference>
<dbReference type="Pfam" id="PF01292">
    <property type="entry name" value="Ni_hydr_CYTB"/>
    <property type="match status" value="1"/>
</dbReference>
<keyword evidence="10" id="KW-0408">Iron</keyword>
<reference evidence="15 16" key="1">
    <citation type="submission" date="2019-07" db="EMBL/GenBank/DDBJ databases">
        <title>Whole genome shotgun sequence of Skermanella aerolata NBRC 106429.</title>
        <authorList>
            <person name="Hosoyama A."/>
            <person name="Uohara A."/>
            <person name="Ohji S."/>
            <person name="Ichikawa N."/>
        </authorList>
    </citation>
    <scope>NUCLEOTIDE SEQUENCE [LARGE SCALE GENOMIC DNA]</scope>
    <source>
        <strain evidence="15 16">NBRC 106429</strain>
    </source>
</reference>
<dbReference type="InterPro" id="IPR011577">
    <property type="entry name" value="Cyt_b561_bac/Ni-Hgenase"/>
</dbReference>
<accession>A0A512DSA2</accession>
<feature type="transmembrane region" description="Helical" evidence="13">
    <location>
        <begin position="80"/>
        <end position="102"/>
    </location>
</feature>
<dbReference type="Proteomes" id="UP000321523">
    <property type="component" value="Unassembled WGS sequence"/>
</dbReference>
<comment type="caution">
    <text evidence="15">The sequence shown here is derived from an EMBL/GenBank/DDBJ whole genome shotgun (WGS) entry which is preliminary data.</text>
</comment>
<dbReference type="RefSeq" id="WP_084720852.1">
    <property type="nucleotide sequence ID" value="NZ_BJYZ01000015.1"/>
</dbReference>
<keyword evidence="7" id="KW-0479">Metal-binding</keyword>
<feature type="transmembrane region" description="Helical" evidence="13">
    <location>
        <begin position="148"/>
        <end position="173"/>
    </location>
</feature>
<dbReference type="GO" id="GO:0005506">
    <property type="term" value="F:iron ion binding"/>
    <property type="evidence" value="ECO:0007669"/>
    <property type="project" value="InterPro"/>
</dbReference>
<dbReference type="GO" id="GO:0020037">
    <property type="term" value="F:heme binding"/>
    <property type="evidence" value="ECO:0007669"/>
    <property type="project" value="TreeGrafter"/>
</dbReference>
<comment type="similarity">
    <text evidence="2">Belongs to the HupC/HyaC/HydC family.</text>
</comment>
<dbReference type="PANTHER" id="PTHR30485">
    <property type="entry name" value="NI/FE-HYDROGENASE 1 B-TYPE CYTOCHROME SUBUNIT"/>
    <property type="match status" value="1"/>
</dbReference>
<feature type="domain" description="Cytochrome b561 bacterial/Ni-hydrogenase" evidence="14">
    <location>
        <begin position="33"/>
        <end position="239"/>
    </location>
</feature>
<evidence type="ECO:0000313" key="16">
    <source>
        <dbReference type="Proteomes" id="UP000321523"/>
    </source>
</evidence>
<dbReference type="InterPro" id="IPR000516">
    <property type="entry name" value="Ni-dep_Hydgase_cyt-B"/>
</dbReference>
<dbReference type="NCBIfam" id="TIGR02125">
    <property type="entry name" value="CytB-hydogenase"/>
    <property type="match status" value="1"/>
</dbReference>
<proteinExistence type="inferred from homology"/>
<keyword evidence="16" id="KW-1185">Reference proteome</keyword>
<dbReference type="InterPro" id="IPR016174">
    <property type="entry name" value="Di-haem_cyt_TM"/>
</dbReference>
<keyword evidence="3" id="KW-0813">Transport</keyword>
<evidence type="ECO:0000313" key="15">
    <source>
        <dbReference type="EMBL" id="GEO39368.1"/>
    </source>
</evidence>
<evidence type="ECO:0000256" key="12">
    <source>
        <dbReference type="ARBA" id="ARBA00072962"/>
    </source>
</evidence>
<keyword evidence="11 13" id="KW-0472">Membrane</keyword>
<keyword evidence="8" id="KW-0249">Electron transport</keyword>
<keyword evidence="9 13" id="KW-1133">Transmembrane helix</keyword>
<evidence type="ECO:0000256" key="7">
    <source>
        <dbReference type="ARBA" id="ARBA00022723"/>
    </source>
</evidence>
<evidence type="ECO:0000256" key="3">
    <source>
        <dbReference type="ARBA" id="ARBA00022448"/>
    </source>
</evidence>
<keyword evidence="4" id="KW-1003">Cell membrane</keyword>
<feature type="transmembrane region" description="Helical" evidence="13">
    <location>
        <begin position="202"/>
        <end position="222"/>
    </location>
</feature>
<keyword evidence="5" id="KW-0349">Heme</keyword>
<evidence type="ECO:0000256" key="11">
    <source>
        <dbReference type="ARBA" id="ARBA00023136"/>
    </source>
</evidence>
<gene>
    <name evidence="15" type="ORF">SAE02_35160</name>
</gene>
<dbReference type="PRINTS" id="PR00161">
    <property type="entry name" value="NIHGNASECYTB"/>
</dbReference>
<dbReference type="Gene3D" id="1.20.950.20">
    <property type="entry name" value="Transmembrane di-heme cytochromes, Chain C"/>
    <property type="match status" value="1"/>
</dbReference>
<name>A0A512DSA2_9PROT</name>
<evidence type="ECO:0000256" key="2">
    <source>
        <dbReference type="ARBA" id="ARBA00008622"/>
    </source>
</evidence>
<evidence type="ECO:0000256" key="9">
    <source>
        <dbReference type="ARBA" id="ARBA00022989"/>
    </source>
</evidence>
<evidence type="ECO:0000256" key="5">
    <source>
        <dbReference type="ARBA" id="ARBA00022617"/>
    </source>
</evidence>
<dbReference type="OrthoDB" id="9781740at2"/>
<dbReference type="GO" id="GO:0005886">
    <property type="term" value="C:plasma membrane"/>
    <property type="evidence" value="ECO:0007669"/>
    <property type="project" value="UniProtKB-SubCell"/>
</dbReference>
<dbReference type="InterPro" id="IPR051542">
    <property type="entry name" value="Hydrogenase_cytochrome"/>
</dbReference>